<feature type="domain" description="Glycosyltransferase 2-like" evidence="1">
    <location>
        <begin position="341"/>
        <end position="471"/>
    </location>
</feature>
<dbReference type="InterPro" id="IPR029044">
    <property type="entry name" value="Nucleotide-diphossugar_trans"/>
</dbReference>
<dbReference type="RefSeq" id="WP_275231795.1">
    <property type="nucleotide sequence ID" value="NZ_JARDXE010000007.1"/>
</dbReference>
<protein>
    <submittedName>
        <fullName evidence="2">Glycosyltransferase family 2 protein</fullName>
    </submittedName>
</protein>
<organism evidence="2 3">
    <name type="scientific">Rhodococcus qingshengii</name>
    <dbReference type="NCBI Taxonomy" id="334542"/>
    <lineage>
        <taxon>Bacteria</taxon>
        <taxon>Bacillati</taxon>
        <taxon>Actinomycetota</taxon>
        <taxon>Actinomycetes</taxon>
        <taxon>Mycobacteriales</taxon>
        <taxon>Nocardiaceae</taxon>
        <taxon>Rhodococcus</taxon>
        <taxon>Rhodococcus erythropolis group</taxon>
    </lineage>
</organism>
<dbReference type="InterPro" id="IPR001173">
    <property type="entry name" value="Glyco_trans_2-like"/>
</dbReference>
<dbReference type="SUPFAM" id="SSF53448">
    <property type="entry name" value="Nucleotide-diphospho-sugar transferases"/>
    <property type="match status" value="2"/>
</dbReference>
<dbReference type="PANTHER" id="PTHR43685">
    <property type="entry name" value="GLYCOSYLTRANSFERASE"/>
    <property type="match status" value="1"/>
</dbReference>
<dbReference type="Gene3D" id="3.90.550.10">
    <property type="entry name" value="Spore Coat Polysaccharide Biosynthesis Protein SpsA, Chain A"/>
    <property type="match status" value="2"/>
</dbReference>
<dbReference type="Proteomes" id="UP001217325">
    <property type="component" value="Unassembled WGS sequence"/>
</dbReference>
<dbReference type="InterPro" id="IPR050834">
    <property type="entry name" value="Glycosyltransf_2"/>
</dbReference>
<sequence>MSSSPVSKVEFLDKTTCSVSVVICAYSMSRLEMLLAAVDAATVQANGPGDEVVVVIDHNESMLAHVRAHVPTEVRVVPNTAEQGLSGARNCGISAGNGHLVAFLDDDAILRTGGIDAIRATMSADPTIAAVGGAVHARYEGSKARWFPEEYGWVVGCDYRGLPPDGEQIRNPIGACMAVRRTALESIGGFSSELGRVGTLPVGCEETLMGIKIRQRDRTAKILRVCDFAVDHFVPADRQQFRYFRRRCFYEGRSKRILTQAVGSADGLSNERAYVVGVLSSGIFTAAKDSIRGDRFAPARAAALIFGFLATLLGFLSARTVFGGEHLVDDCDDINADELVSVVVATVGRDSLARTLDALLGQSHHNLQILVVDNKPDTDRVDQVLSAMDDERCVILRQPVKGASAARNLGLHHANGRIVAFTDDDAEPDPLWIEKILDVFVLDASHEVAAVTGRVVGIGIDTAEQRWFEEVGIFDKGDTTTLWAMETPKIASIGLGQRGTSPLFPYTAGELGSGNNMAFRTESIRRLGGFDEALGPGTPTLGGEDLDLFRRVVLAGATLVYAPEATVGHHHRASVAELRDQMYGYGTGMSAVLVKIISGGDRTALGLLKVVPRGVRMLLVPDTARFGDRSTTMPGDLKRVELAGYLAGPYLYASSKLRLRRRRAQADQLSR</sequence>
<dbReference type="AlphaFoldDB" id="A0AAW6LFR3"/>
<reference evidence="2" key="1">
    <citation type="submission" date="2023-02" db="EMBL/GenBank/DDBJ databases">
        <title>A novel hydrolase synthesized by Rhodococcus erythropolis HQ is responsible for the detoxification of Zearalenone.</title>
        <authorList>
            <person name="Hu J."/>
            <person name="Xu J."/>
        </authorList>
    </citation>
    <scope>NUCLEOTIDE SEQUENCE</scope>
    <source>
        <strain evidence="2">HQ</strain>
    </source>
</reference>
<dbReference type="EMBL" id="JARDXE010000007">
    <property type="protein sequence ID" value="MDE8645814.1"/>
    <property type="molecule type" value="Genomic_DNA"/>
</dbReference>
<dbReference type="PANTHER" id="PTHR43685:SF2">
    <property type="entry name" value="GLYCOSYLTRANSFERASE 2-LIKE DOMAIN-CONTAINING PROTEIN"/>
    <property type="match status" value="1"/>
</dbReference>
<name>A0AAW6LFR3_RHOSG</name>
<proteinExistence type="predicted"/>
<evidence type="ECO:0000313" key="2">
    <source>
        <dbReference type="EMBL" id="MDE8645814.1"/>
    </source>
</evidence>
<feature type="domain" description="Glycosyltransferase 2-like" evidence="1">
    <location>
        <begin position="20"/>
        <end position="187"/>
    </location>
</feature>
<gene>
    <name evidence="2" type="ORF">PXH69_12710</name>
</gene>
<accession>A0AAW6LFR3</accession>
<dbReference type="Pfam" id="PF00535">
    <property type="entry name" value="Glycos_transf_2"/>
    <property type="match status" value="2"/>
</dbReference>
<evidence type="ECO:0000259" key="1">
    <source>
        <dbReference type="Pfam" id="PF00535"/>
    </source>
</evidence>
<evidence type="ECO:0000313" key="3">
    <source>
        <dbReference type="Proteomes" id="UP001217325"/>
    </source>
</evidence>
<comment type="caution">
    <text evidence="2">The sequence shown here is derived from an EMBL/GenBank/DDBJ whole genome shotgun (WGS) entry which is preliminary data.</text>
</comment>